<evidence type="ECO:0000256" key="4">
    <source>
        <dbReference type="ARBA" id="ARBA00022722"/>
    </source>
</evidence>
<sequence>MPWDMPDGEFINNYRLSWPLFQQLVDELAPFMPQRHHGWHWHFYAGGSYQRRVGKDFNLGLCQTAVHKCVAEVTDALNNPAILRHIAFPSNREERMAVMRTLSRFLDAFGFPGVVGCIDGTHIAIIRPHDYEEAYFNRKHYHSLNAIHDHLNVLHVDASYGGASHDSHVWNRSALEAHMRSLTEAGEVCWLLGDSGYAQREWMMTPILRAAPDSPEAHYTDLHCSTCNTVERCIGVLKARWRCLLAHRTLHYDPVKAGKIVNACVVLHNMCNRARIEVPTLDVYDVRRDGRRQPVQPVNVGDGATSRRGLVERLWRDRHRHR</sequence>
<keyword evidence="7" id="KW-0539">Nucleus</keyword>
<keyword evidence="4" id="KW-0540">Nuclease</keyword>
<keyword evidence="5" id="KW-0479">Metal-binding</keyword>
<dbReference type="Pfam" id="PF13359">
    <property type="entry name" value="DDE_Tnp_4"/>
    <property type="match status" value="1"/>
</dbReference>
<feature type="domain" description="DDE Tnp4" evidence="8">
    <location>
        <begin position="118"/>
        <end position="269"/>
    </location>
</feature>
<dbReference type="EMBL" id="JBEDNZ010000023">
    <property type="protein sequence ID" value="KAL0811807.1"/>
    <property type="molecule type" value="Genomic_DNA"/>
</dbReference>
<comment type="similarity">
    <text evidence="3">Belongs to the HARBI1 family.</text>
</comment>
<dbReference type="GO" id="GO:0046872">
    <property type="term" value="F:metal ion binding"/>
    <property type="evidence" value="ECO:0007669"/>
    <property type="project" value="UniProtKB-KW"/>
</dbReference>
<proteinExistence type="inferred from homology"/>
<protein>
    <recommendedName>
        <fullName evidence="8">DDE Tnp4 domain-containing protein</fullName>
    </recommendedName>
</protein>
<reference evidence="9 10" key="1">
    <citation type="submission" date="2024-06" db="EMBL/GenBank/DDBJ databases">
        <title>A chromosome-level genome assembly of beet webworm, Loxostege sticticalis.</title>
        <authorList>
            <person name="Zhang Y."/>
        </authorList>
    </citation>
    <scope>NUCLEOTIDE SEQUENCE [LARGE SCALE GENOMIC DNA]</scope>
    <source>
        <strain evidence="9">AQ028</strain>
        <tissue evidence="9">Male pupae</tissue>
    </source>
</reference>
<name>A0ABD0SCN7_LOXSC</name>
<comment type="caution">
    <text evidence="9">The sequence shown here is derived from an EMBL/GenBank/DDBJ whole genome shotgun (WGS) entry which is preliminary data.</text>
</comment>
<accession>A0ABD0SCN7</accession>
<dbReference type="PANTHER" id="PTHR22930">
    <property type="match status" value="1"/>
</dbReference>
<dbReference type="AlphaFoldDB" id="A0ABD0SCN7"/>
<dbReference type="PANTHER" id="PTHR22930:SF267">
    <property type="entry name" value="NUCLEASE HARBI1-RELATED"/>
    <property type="match status" value="1"/>
</dbReference>
<evidence type="ECO:0000313" key="10">
    <source>
        <dbReference type="Proteomes" id="UP001549921"/>
    </source>
</evidence>
<keyword evidence="6" id="KW-0378">Hydrolase</keyword>
<evidence type="ECO:0000313" key="9">
    <source>
        <dbReference type="EMBL" id="KAL0811807.1"/>
    </source>
</evidence>
<evidence type="ECO:0000256" key="2">
    <source>
        <dbReference type="ARBA" id="ARBA00004123"/>
    </source>
</evidence>
<evidence type="ECO:0000256" key="7">
    <source>
        <dbReference type="ARBA" id="ARBA00023242"/>
    </source>
</evidence>
<comment type="cofactor">
    <cofactor evidence="1">
        <name>a divalent metal cation</name>
        <dbReference type="ChEBI" id="CHEBI:60240"/>
    </cofactor>
</comment>
<dbReference type="GO" id="GO:0005634">
    <property type="term" value="C:nucleus"/>
    <property type="evidence" value="ECO:0007669"/>
    <property type="project" value="UniProtKB-SubCell"/>
</dbReference>
<gene>
    <name evidence="9" type="ORF">ABMA28_009235</name>
</gene>
<evidence type="ECO:0000256" key="3">
    <source>
        <dbReference type="ARBA" id="ARBA00006958"/>
    </source>
</evidence>
<comment type="subcellular location">
    <subcellularLocation>
        <location evidence="2">Nucleus</location>
    </subcellularLocation>
</comment>
<organism evidence="9 10">
    <name type="scientific">Loxostege sticticalis</name>
    <name type="common">Beet webworm moth</name>
    <dbReference type="NCBI Taxonomy" id="481309"/>
    <lineage>
        <taxon>Eukaryota</taxon>
        <taxon>Metazoa</taxon>
        <taxon>Ecdysozoa</taxon>
        <taxon>Arthropoda</taxon>
        <taxon>Hexapoda</taxon>
        <taxon>Insecta</taxon>
        <taxon>Pterygota</taxon>
        <taxon>Neoptera</taxon>
        <taxon>Endopterygota</taxon>
        <taxon>Lepidoptera</taxon>
        <taxon>Glossata</taxon>
        <taxon>Ditrysia</taxon>
        <taxon>Pyraloidea</taxon>
        <taxon>Crambidae</taxon>
        <taxon>Pyraustinae</taxon>
        <taxon>Loxostege</taxon>
    </lineage>
</organism>
<evidence type="ECO:0000256" key="6">
    <source>
        <dbReference type="ARBA" id="ARBA00022801"/>
    </source>
</evidence>
<evidence type="ECO:0000256" key="1">
    <source>
        <dbReference type="ARBA" id="ARBA00001968"/>
    </source>
</evidence>
<dbReference type="GO" id="GO:0004518">
    <property type="term" value="F:nuclease activity"/>
    <property type="evidence" value="ECO:0007669"/>
    <property type="project" value="UniProtKB-KW"/>
</dbReference>
<dbReference type="Proteomes" id="UP001549921">
    <property type="component" value="Unassembled WGS sequence"/>
</dbReference>
<dbReference type="InterPro" id="IPR027806">
    <property type="entry name" value="HARBI1_dom"/>
</dbReference>
<dbReference type="GO" id="GO:0016787">
    <property type="term" value="F:hydrolase activity"/>
    <property type="evidence" value="ECO:0007669"/>
    <property type="project" value="UniProtKB-KW"/>
</dbReference>
<evidence type="ECO:0000256" key="5">
    <source>
        <dbReference type="ARBA" id="ARBA00022723"/>
    </source>
</evidence>
<evidence type="ECO:0000259" key="8">
    <source>
        <dbReference type="Pfam" id="PF13359"/>
    </source>
</evidence>
<dbReference type="InterPro" id="IPR045249">
    <property type="entry name" value="HARBI1-like"/>
</dbReference>